<dbReference type="EMBL" id="CP003051">
    <property type="protein sequence ID" value="AGA89731.1"/>
    <property type="molecule type" value="Genomic_DNA"/>
</dbReference>
<sequence length="213" mass="24354">MNEVAEFLYKWQPLAGAVLGGLFGVVAALVVAYKARRQEDLAAGMLLIGNLVTFQSAKRTLEQLLAEKEVKKENVPYWYAEKLARRRLQLSPVFEASRVRLMPVDTHLAVHLELFQLIVLDIDSRLDRLEADIRAHDATERTNRKPEALRADARIIYQGFQSAVAHAACAERILTYRVLSKYPTFNQIRRRFFPSKQDRACEDLLIDKSKDGQ</sequence>
<evidence type="ECO:0000313" key="3">
    <source>
        <dbReference type="Proteomes" id="UP000010816"/>
    </source>
</evidence>
<dbReference type="HOGENOM" id="CLU_1313941_0_0_6"/>
<keyword evidence="1" id="KW-0472">Membrane</keyword>
<dbReference type="eggNOG" id="ENOG5033ZM1">
    <property type="taxonomic scope" value="Bacteria"/>
</dbReference>
<dbReference type="OrthoDB" id="9033431at2"/>
<reference evidence="2 3" key="1">
    <citation type="submission" date="2011-09" db="EMBL/GenBank/DDBJ databases">
        <title>Complete sequence of chromosome of Thioflavicoccus mobilis 8321.</title>
        <authorList>
            <consortium name="US DOE Joint Genome Institute"/>
            <person name="Lucas S."/>
            <person name="Han J."/>
            <person name="Lapidus A."/>
            <person name="Cheng J.-F."/>
            <person name="Goodwin L."/>
            <person name="Pitluck S."/>
            <person name="Peters L."/>
            <person name="Ovchinnikova G."/>
            <person name="Lu M."/>
            <person name="Detter J.C."/>
            <person name="Han C."/>
            <person name="Tapia R."/>
            <person name="Land M."/>
            <person name="Hauser L."/>
            <person name="Kyrpides N."/>
            <person name="Ivanova N."/>
            <person name="Pagani I."/>
            <person name="Vogl K."/>
            <person name="Liu Z."/>
            <person name="Imhoff J."/>
            <person name="Thiel V."/>
            <person name="Frigaard N.-U."/>
            <person name="Bryant D."/>
            <person name="Woyke T."/>
        </authorList>
    </citation>
    <scope>NUCLEOTIDE SEQUENCE [LARGE SCALE GENOMIC DNA]</scope>
    <source>
        <strain evidence="2 3">8321</strain>
    </source>
</reference>
<keyword evidence="1" id="KW-0812">Transmembrane</keyword>
<evidence type="ECO:0000313" key="2">
    <source>
        <dbReference type="EMBL" id="AGA89731.1"/>
    </source>
</evidence>
<keyword evidence="3" id="KW-1185">Reference proteome</keyword>
<organism evidence="2 3">
    <name type="scientific">Thioflavicoccus mobilis 8321</name>
    <dbReference type="NCBI Taxonomy" id="765912"/>
    <lineage>
        <taxon>Bacteria</taxon>
        <taxon>Pseudomonadati</taxon>
        <taxon>Pseudomonadota</taxon>
        <taxon>Gammaproteobacteria</taxon>
        <taxon>Chromatiales</taxon>
        <taxon>Chromatiaceae</taxon>
        <taxon>Thioflavicoccus</taxon>
    </lineage>
</organism>
<dbReference type="AlphaFoldDB" id="L0GUP5"/>
<proteinExistence type="predicted"/>
<dbReference type="RefSeq" id="WP_015279877.1">
    <property type="nucleotide sequence ID" value="NC_019940.1"/>
</dbReference>
<gene>
    <name evidence="2" type="ORF">Thimo_0900</name>
</gene>
<keyword evidence="1" id="KW-1133">Transmembrane helix</keyword>
<feature type="transmembrane region" description="Helical" evidence="1">
    <location>
        <begin position="14"/>
        <end position="33"/>
    </location>
</feature>
<evidence type="ECO:0000256" key="1">
    <source>
        <dbReference type="SAM" id="Phobius"/>
    </source>
</evidence>
<name>L0GUP5_9GAMM</name>
<dbReference type="KEGG" id="tmb:Thimo_0900"/>
<dbReference type="Proteomes" id="UP000010816">
    <property type="component" value="Chromosome"/>
</dbReference>
<protein>
    <submittedName>
        <fullName evidence="2">Uncharacterized protein</fullName>
    </submittedName>
</protein>
<accession>L0GUP5</accession>